<accession>A0A2K0TTC7</accession>
<dbReference type="AlphaFoldDB" id="A0A2K0TTC7"/>
<gene>
    <name evidence="2" type="ORF">TGAMA5MH_00210</name>
</gene>
<protein>
    <submittedName>
        <fullName evidence="2">Uncharacterized protein</fullName>
    </submittedName>
</protein>
<dbReference type="OrthoDB" id="4899514at2759"/>
<proteinExistence type="predicted"/>
<feature type="region of interest" description="Disordered" evidence="1">
    <location>
        <begin position="693"/>
        <end position="726"/>
    </location>
</feature>
<reference evidence="2 3" key="1">
    <citation type="submission" date="2017-02" db="EMBL/GenBank/DDBJ databases">
        <title>Genomes of Trichoderma spp. with biocontrol activity.</title>
        <authorList>
            <person name="Gardiner D."/>
            <person name="Kazan K."/>
            <person name="Vos C."/>
            <person name="Harvey P."/>
        </authorList>
    </citation>
    <scope>NUCLEOTIDE SEQUENCE [LARGE SCALE GENOMIC DNA]</scope>
    <source>
        <strain evidence="2 3">A5MH</strain>
    </source>
</reference>
<dbReference type="EMBL" id="MTYH01000002">
    <property type="protein sequence ID" value="PNP48756.1"/>
    <property type="molecule type" value="Genomic_DNA"/>
</dbReference>
<evidence type="ECO:0000313" key="2">
    <source>
        <dbReference type="EMBL" id="PNP48756.1"/>
    </source>
</evidence>
<evidence type="ECO:0000256" key="1">
    <source>
        <dbReference type="SAM" id="MobiDB-lite"/>
    </source>
</evidence>
<organism evidence="2 3">
    <name type="scientific">Trichoderma gamsii</name>
    <dbReference type="NCBI Taxonomy" id="398673"/>
    <lineage>
        <taxon>Eukaryota</taxon>
        <taxon>Fungi</taxon>
        <taxon>Dikarya</taxon>
        <taxon>Ascomycota</taxon>
        <taxon>Pezizomycotina</taxon>
        <taxon>Sordariomycetes</taxon>
        <taxon>Hypocreomycetidae</taxon>
        <taxon>Hypocreales</taxon>
        <taxon>Hypocreaceae</taxon>
        <taxon>Trichoderma</taxon>
    </lineage>
</organism>
<evidence type="ECO:0000313" key="3">
    <source>
        <dbReference type="Proteomes" id="UP000236546"/>
    </source>
</evidence>
<dbReference type="Proteomes" id="UP000236546">
    <property type="component" value="Unassembled WGS sequence"/>
</dbReference>
<name>A0A2K0TTC7_9HYPO</name>
<comment type="caution">
    <text evidence="2">The sequence shown here is derived from an EMBL/GenBank/DDBJ whole genome shotgun (WGS) entry which is preliminary data.</text>
</comment>
<sequence>MEPIIDYAAEQHCVLCRNKIQFYSSTCREYDEGDDLDKVENWETAVLALGFTDPKTSGDANTIPHVFCFEAHIVFLEAVYWTNSNMRVCIEPCGTPNTAGPIFFVHSACRELAQMSESKPSSVDLYNLGLQLRETMPRDCFKALNPWHLASFASGSTIADSEWKSLLMKCAQLPAEIQGRILCYANADKTTFSLLTGLTTSSPGIVSSSAVSPHPDSIPDLMSSFNTKSVYLCGSFNNIFGVDYLCHVESLNAPIHCEALSHRRARIEVNIDRIRSIEFVLGPVGILALRFHSTDGSKSSWLGSAAQGWRCGPIDITLEDINLLKNGHKNVLNQLAHAYQRQFGDVEYYSEELLLRVFWDVARDLPGSGESFLGEMYKDGPPHSRVRNSFTAQAMCSYLPLRENGVPVKGITVYACSKGTNSVIVHTRSSDLEVSATGRRGTPTSFYFRDGEEIVTMGLAAFDDYTYQSFDDYMDQSGPYLMFTTNQRRRVFFGPPLMLYGSDVRYVSLIPYRLKPGSAVAGLIVNTLLKSENKLTMFGAHCESRQYPDIPEKIAPLPEWQVTHPAMPDIVAKSWLPGQVKMTTAELTNIKQLRVQYRLIMPENALRCAGLLIHHTDGSIESVGCWDGSLTIPSELIYDSETDGELFRLVFHMKFRPYLNKVNEASYYMSKIVAHASRPRVQRVVEYPNYIVDDEEFEPEESEPEDMEDEEMGDEDDDEDEEEYDVPAEKTFDWDINSPKLFITWCFTKKLDHIAARNCDMRYVVKLDEDDGELCKIG</sequence>